<evidence type="ECO:0000313" key="5">
    <source>
        <dbReference type="Proteomes" id="UP001642484"/>
    </source>
</evidence>
<dbReference type="Gene3D" id="1.25.40.10">
    <property type="entry name" value="Tetratricopeptide repeat domain"/>
    <property type="match status" value="2"/>
</dbReference>
<keyword evidence="5" id="KW-1185">Reference proteome</keyword>
<dbReference type="InterPro" id="IPR002885">
    <property type="entry name" value="PPR_rpt"/>
</dbReference>
<dbReference type="SUPFAM" id="SSF55120">
    <property type="entry name" value="Pseudouridine synthase"/>
    <property type="match status" value="1"/>
</dbReference>
<reference evidence="4 5" key="1">
    <citation type="submission" date="2024-02" db="EMBL/GenBank/DDBJ databases">
        <authorList>
            <person name="Chen Y."/>
            <person name="Shah S."/>
            <person name="Dougan E. K."/>
            <person name="Thang M."/>
            <person name="Chan C."/>
        </authorList>
    </citation>
    <scope>NUCLEOTIDE SEQUENCE [LARGE SCALE GENOMIC DNA]</scope>
</reference>
<dbReference type="InterPro" id="IPR011990">
    <property type="entry name" value="TPR-like_helical_dom_sf"/>
</dbReference>
<dbReference type="PROSITE" id="PS51375">
    <property type="entry name" value="PPR"/>
    <property type="match status" value="1"/>
</dbReference>
<dbReference type="Pfam" id="PF01535">
    <property type="entry name" value="PPR"/>
    <property type="match status" value="3"/>
</dbReference>
<evidence type="ECO:0000256" key="2">
    <source>
        <dbReference type="PROSITE-ProRule" id="PRU00708"/>
    </source>
</evidence>
<feature type="repeat" description="PPR" evidence="2">
    <location>
        <begin position="330"/>
        <end position="360"/>
    </location>
</feature>
<dbReference type="NCBIfam" id="TIGR00756">
    <property type="entry name" value="PPR"/>
    <property type="match status" value="1"/>
</dbReference>
<organism evidence="4 5">
    <name type="scientific">Durusdinium trenchii</name>
    <dbReference type="NCBI Taxonomy" id="1381693"/>
    <lineage>
        <taxon>Eukaryota</taxon>
        <taxon>Sar</taxon>
        <taxon>Alveolata</taxon>
        <taxon>Dinophyceae</taxon>
        <taxon>Suessiales</taxon>
        <taxon>Symbiodiniaceae</taxon>
        <taxon>Durusdinium</taxon>
    </lineage>
</organism>
<accession>A0ABP0LWR6</accession>
<dbReference type="Proteomes" id="UP001642484">
    <property type="component" value="Unassembled WGS sequence"/>
</dbReference>
<gene>
    <name evidence="4" type="ORF">CCMP2556_LOCUS22783</name>
</gene>
<feature type="domain" description="Pseudouridine synthase RsuA/RluA-like" evidence="3">
    <location>
        <begin position="465"/>
        <end position="621"/>
    </location>
</feature>
<dbReference type="EMBL" id="CAXAMN010014302">
    <property type="protein sequence ID" value="CAK9042949.1"/>
    <property type="molecule type" value="Genomic_DNA"/>
</dbReference>
<comment type="caution">
    <text evidence="4">The sequence shown here is derived from an EMBL/GenBank/DDBJ whole genome shotgun (WGS) entry which is preliminary data.</text>
</comment>
<dbReference type="PANTHER" id="PTHR47447">
    <property type="entry name" value="OS03G0856100 PROTEIN"/>
    <property type="match status" value="1"/>
</dbReference>
<protein>
    <recommendedName>
        <fullName evidence="3">Pseudouridine synthase RsuA/RluA-like domain-containing protein</fullName>
    </recommendedName>
</protein>
<name>A0ABP0LWR6_9DINO</name>
<dbReference type="Pfam" id="PF13041">
    <property type="entry name" value="PPR_2"/>
    <property type="match status" value="1"/>
</dbReference>
<evidence type="ECO:0000256" key="1">
    <source>
        <dbReference type="ARBA" id="ARBA00022737"/>
    </source>
</evidence>
<dbReference type="InterPro" id="IPR006145">
    <property type="entry name" value="PsdUridine_synth_RsuA/RluA"/>
</dbReference>
<dbReference type="InterPro" id="IPR020103">
    <property type="entry name" value="PsdUridine_synth_cat_dom_sf"/>
</dbReference>
<dbReference type="CDD" id="cd02869">
    <property type="entry name" value="PseudoU_synth_RluA_like"/>
    <property type="match status" value="1"/>
</dbReference>
<sequence length="825" mass="90833">MSRISRSSHLDPEVALLSALDEATYFDVNRVLQPYVQRLRRDPRRITSVFKGIARADVAVKVLDVLRASRLEMNLFHFSALIGACERSGSWELAIEILSDIMLARQQPDVMCYMPALRACQKRSAWMQAIHLFRTMPTTQATPDAISYNAMIGVAKTVGNWRLAIGFLDEMFHWQISSTTLMAGSVMTVCQEASQWHAVLKLLGRLPLLRLTPDLVCFNIAISSCEGIGTWRLALSLLEGILGQSLRVNAVTFNSAITACVKAIQWQAALSLLWQMPSGLPDVISLNAAIAACSQQWQYAVELFARMAEHPDHRYHKGNCMIKVPFPSPDDITYNSVITACEKGGMWTLALHFFAKMQNRLKPNSVTYQGVLSACERESQWETALAFLTLLISRQELPSAMHAGSVIHSLLKVQSKSEMVPRIDPLLHWLREVWQVQAAAMTSKKLGELKEVVASLPGLVVASKPPGVSTEDFRDLLAKELKLELSIVSRLDHPTSGVLPLVVGNDSPGDRWVRAQFAGRMVCKEYACLCEGPSLGDVGYQGQISVPLRTLQIDETWQSEACDLGDGSEAVTDFEVMERYLPPFSEESAQGTSEGELKELIFLKVFPKTGRRHQIRVHFSSLSRPLVGDLTYGPGLGGSLLPTERLFLHCRSLSFLDLEGKSFQVNSSLPEELLDLLQTLDKMVPGQGICQSTRPSCITASGFPPSAPVPQSLPVPHTLPPNSAGFSGPRGSTLFAPCVQSSGALEAKNPKGGTGRCSEAMQFAKNVPKPKLVPPKQAWTIASNRSCKSMKREFFVGARLVWRLTLGARLGDADVNAECNNEVMF</sequence>
<proteinExistence type="predicted"/>
<dbReference type="Pfam" id="PF00849">
    <property type="entry name" value="PseudoU_synth_2"/>
    <property type="match status" value="1"/>
</dbReference>
<evidence type="ECO:0000259" key="3">
    <source>
        <dbReference type="Pfam" id="PF00849"/>
    </source>
</evidence>
<dbReference type="Gene3D" id="3.30.2350.10">
    <property type="entry name" value="Pseudouridine synthase"/>
    <property type="match status" value="1"/>
</dbReference>
<dbReference type="PANTHER" id="PTHR47447:SF17">
    <property type="entry name" value="OS12G0638900 PROTEIN"/>
    <property type="match status" value="1"/>
</dbReference>
<keyword evidence="1" id="KW-0677">Repeat</keyword>
<evidence type="ECO:0000313" key="4">
    <source>
        <dbReference type="EMBL" id="CAK9042949.1"/>
    </source>
</evidence>